<feature type="transmembrane region" description="Helical" evidence="4">
    <location>
        <begin position="12"/>
        <end position="37"/>
    </location>
</feature>
<dbReference type="PANTHER" id="PTHR40980">
    <property type="entry name" value="PLUG DOMAIN-CONTAINING PROTEIN"/>
    <property type="match status" value="1"/>
</dbReference>
<reference evidence="6 7" key="1">
    <citation type="submission" date="2020-07" db="EMBL/GenBank/DDBJ databases">
        <title>Spirosoma foliorum sp. nov., isolated from the leaves on the Nejang mountain Korea, Republic of.</title>
        <authorList>
            <person name="Ho H."/>
            <person name="Lee Y.-J."/>
            <person name="Nurcahyanto D.-A."/>
            <person name="Kim S.-G."/>
        </authorList>
    </citation>
    <scope>NUCLEOTIDE SEQUENCE [LARGE SCALE GENOMIC DNA]</scope>
    <source>
        <strain evidence="6 7">PL0136</strain>
    </source>
</reference>
<gene>
    <name evidence="6" type="ORF">H3H32_08260</name>
</gene>
<dbReference type="GO" id="GO:0030246">
    <property type="term" value="F:carbohydrate binding"/>
    <property type="evidence" value="ECO:0007669"/>
    <property type="project" value="InterPro"/>
</dbReference>
<evidence type="ECO:0000259" key="5">
    <source>
        <dbReference type="Pfam" id="PF14905"/>
    </source>
</evidence>
<dbReference type="InterPro" id="IPR036942">
    <property type="entry name" value="Beta-barrel_TonB_sf"/>
</dbReference>
<evidence type="ECO:0000256" key="3">
    <source>
        <dbReference type="ARBA" id="ARBA00023237"/>
    </source>
</evidence>
<dbReference type="Gene3D" id="2.170.130.10">
    <property type="entry name" value="TonB-dependent receptor, plug domain"/>
    <property type="match status" value="1"/>
</dbReference>
<sequence>MNRQLSSNNRMASFFTLTGVDLLLIGLIYLLSVSLIASATYAQHLSRTKVVGSVRDATGKPVEFATILLLKAGASTSGSSQSASAAQLVKGAVADVNGQYVLDNIGPGTYQIAAQLVGYQKTTSAPFTVVADQSEVNVPPIALQQSEQTLGEVTVAAKKPFIEQLPDKTVINVENSIVSAGGTALEVLEKAPGVFVDNQNDRITLKGREGTLVMIDGKPTYLSAQEVVNLLRNTPSNGIESIELVTNPSARYDAAGNAGIINIRLKRGSRKDGTNGSATVGAGYGRFSKASAGLTLNHRAGGWNLFSNYNYDYRETFGSVDALRKFGTGDSLTTVNNLGYRPNTAQNHTFKIGADYALSKRTTVGIMANGLISNSQAMIDNKNLVYNAKGQLEQTLTMINASTRSTQRVAINANAKHTFDSLGRELTVDLDNSRVNIQPQDNMQTRYLGAGGEQTQPELIQRNLPPSTVTIRAAKADYVHPLRSGGRLEAGGKVSYVTSDNDVRFETLTANGYIPDPQRTNHFLYDETITAGYLNASRIWGKWSIQAGLRAEHTRSLGNSVTLSKVVDRNYLNLFPSAFVTYKINEDHQWRASYSRRIDRPNFQDLNPFVYVMDPYTYYQGNPFLRPQYTNALQLGYTYKNETNISLSYNHTTDVITGVNEQQERIMRVTTVNLAALDNINLSVSLPLKPTKWWTLQPGVNAFWNAYNAEFAGQRLDYRQLSANVTLNQNFILPHGLTAELSGFYNSPLVYGMMHFRGMGQLSVGVQKSLWNKTATLRLNISDVLHTLQSGGTTNFATTNLSFVNQWESRVARVTFTYNFGNRNLKTTRQRRSGVEEEQNRIGGGSN</sequence>
<dbReference type="RefSeq" id="WP_182462240.1">
    <property type="nucleotide sequence ID" value="NZ_CP059732.1"/>
</dbReference>
<dbReference type="Pfam" id="PF14905">
    <property type="entry name" value="OMP_b-brl_3"/>
    <property type="match status" value="1"/>
</dbReference>
<evidence type="ECO:0000256" key="2">
    <source>
        <dbReference type="ARBA" id="ARBA00023136"/>
    </source>
</evidence>
<dbReference type="Gene3D" id="2.60.40.1120">
    <property type="entry name" value="Carboxypeptidase-like, regulatory domain"/>
    <property type="match status" value="1"/>
</dbReference>
<accession>A0A7G5H196</accession>
<evidence type="ECO:0000256" key="4">
    <source>
        <dbReference type="SAM" id="Phobius"/>
    </source>
</evidence>
<dbReference type="KEGG" id="sfol:H3H32_08260"/>
<evidence type="ECO:0000256" key="1">
    <source>
        <dbReference type="ARBA" id="ARBA00004442"/>
    </source>
</evidence>
<dbReference type="GO" id="GO:0009279">
    <property type="term" value="C:cell outer membrane"/>
    <property type="evidence" value="ECO:0007669"/>
    <property type="project" value="UniProtKB-SubCell"/>
</dbReference>
<dbReference type="InterPro" id="IPR037066">
    <property type="entry name" value="Plug_dom_sf"/>
</dbReference>
<keyword evidence="2 4" id="KW-0472">Membrane</keyword>
<dbReference type="Gene3D" id="2.40.170.20">
    <property type="entry name" value="TonB-dependent receptor, beta-barrel domain"/>
    <property type="match status" value="1"/>
</dbReference>
<keyword evidence="4" id="KW-1133">Transmembrane helix</keyword>
<dbReference type="PANTHER" id="PTHR40980:SF4">
    <property type="entry name" value="TONB-DEPENDENT RECEPTOR-LIKE BETA-BARREL DOMAIN-CONTAINING PROTEIN"/>
    <property type="match status" value="1"/>
</dbReference>
<keyword evidence="7" id="KW-1185">Reference proteome</keyword>
<dbReference type="Pfam" id="PF13620">
    <property type="entry name" value="CarboxypepD_reg"/>
    <property type="match status" value="1"/>
</dbReference>
<protein>
    <submittedName>
        <fullName evidence="6">TonB-dependent receptor</fullName>
    </submittedName>
</protein>
<evidence type="ECO:0000313" key="7">
    <source>
        <dbReference type="Proteomes" id="UP000515369"/>
    </source>
</evidence>
<feature type="domain" description="Outer membrane protein beta-barrel" evidence="5">
    <location>
        <begin position="417"/>
        <end position="818"/>
    </location>
</feature>
<dbReference type="InterPro" id="IPR013784">
    <property type="entry name" value="Carb-bd-like_fold"/>
</dbReference>
<keyword evidence="6" id="KW-0675">Receptor</keyword>
<dbReference type="SUPFAM" id="SSF49452">
    <property type="entry name" value="Starch-binding domain-like"/>
    <property type="match status" value="1"/>
</dbReference>
<proteinExistence type="predicted"/>
<dbReference type="EMBL" id="CP059732">
    <property type="protein sequence ID" value="QMW04888.1"/>
    <property type="molecule type" value="Genomic_DNA"/>
</dbReference>
<dbReference type="InterPro" id="IPR041700">
    <property type="entry name" value="OMP_b-brl_3"/>
</dbReference>
<keyword evidence="3" id="KW-0998">Cell outer membrane</keyword>
<organism evidence="6 7">
    <name type="scientific">Spirosoma foliorum</name>
    <dbReference type="NCBI Taxonomy" id="2710596"/>
    <lineage>
        <taxon>Bacteria</taxon>
        <taxon>Pseudomonadati</taxon>
        <taxon>Bacteroidota</taxon>
        <taxon>Cytophagia</taxon>
        <taxon>Cytophagales</taxon>
        <taxon>Cytophagaceae</taxon>
        <taxon>Spirosoma</taxon>
    </lineage>
</organism>
<dbReference type="AlphaFoldDB" id="A0A7G5H196"/>
<dbReference type="Proteomes" id="UP000515369">
    <property type="component" value="Chromosome"/>
</dbReference>
<name>A0A7G5H196_9BACT</name>
<dbReference type="SUPFAM" id="SSF56935">
    <property type="entry name" value="Porins"/>
    <property type="match status" value="1"/>
</dbReference>
<comment type="subcellular location">
    <subcellularLocation>
        <location evidence="1">Cell outer membrane</location>
    </subcellularLocation>
</comment>
<evidence type="ECO:0000313" key="6">
    <source>
        <dbReference type="EMBL" id="QMW04888.1"/>
    </source>
</evidence>
<keyword evidence="4" id="KW-0812">Transmembrane</keyword>